<evidence type="ECO:0000313" key="2">
    <source>
        <dbReference type="EMBL" id="EFV02523.1"/>
    </source>
</evidence>
<dbReference type="AlphaFoldDB" id="E6MEJ8"/>
<dbReference type="STRING" id="887929.HMP0721_0431"/>
<dbReference type="Proteomes" id="UP000004754">
    <property type="component" value="Unassembled WGS sequence"/>
</dbReference>
<accession>E6MEJ8</accession>
<keyword evidence="1" id="KW-0812">Transmembrane</keyword>
<feature type="transmembrane region" description="Helical" evidence="1">
    <location>
        <begin position="13"/>
        <end position="32"/>
    </location>
</feature>
<keyword evidence="3" id="KW-1185">Reference proteome</keyword>
<evidence type="ECO:0000313" key="3">
    <source>
        <dbReference type="Proteomes" id="UP000004754"/>
    </source>
</evidence>
<dbReference type="EMBL" id="AEQN01000007">
    <property type="protein sequence ID" value="EFV02523.1"/>
    <property type="molecule type" value="Genomic_DNA"/>
</dbReference>
<organism evidence="2 3">
    <name type="scientific">Pseudoramibacter alactolyticus ATCC 23263</name>
    <dbReference type="NCBI Taxonomy" id="887929"/>
    <lineage>
        <taxon>Bacteria</taxon>
        <taxon>Bacillati</taxon>
        <taxon>Bacillota</taxon>
        <taxon>Clostridia</taxon>
        <taxon>Eubacteriales</taxon>
        <taxon>Eubacteriaceae</taxon>
        <taxon>Pseudoramibacter</taxon>
    </lineage>
</organism>
<protein>
    <submittedName>
        <fullName evidence="2">Uncharacterized protein</fullName>
    </submittedName>
</protein>
<dbReference type="HOGENOM" id="CLU_741340_0_0_9"/>
<comment type="caution">
    <text evidence="2">The sequence shown here is derived from an EMBL/GenBank/DDBJ whole genome shotgun (WGS) entry which is preliminary data.</text>
</comment>
<dbReference type="eggNOG" id="ENOG502ZB04">
    <property type="taxonomic scope" value="Bacteria"/>
</dbReference>
<proteinExistence type="predicted"/>
<reference evidence="2 3" key="1">
    <citation type="submission" date="2010-12" db="EMBL/GenBank/DDBJ databases">
        <authorList>
            <person name="Muzny D."/>
            <person name="Qin X."/>
            <person name="Deng J."/>
            <person name="Jiang H."/>
            <person name="Liu Y."/>
            <person name="Qu J."/>
            <person name="Song X.-Z."/>
            <person name="Zhang L."/>
            <person name="Thornton R."/>
            <person name="Coyle M."/>
            <person name="Francisco L."/>
            <person name="Jackson L."/>
            <person name="Javaid M."/>
            <person name="Korchina V."/>
            <person name="Kovar C."/>
            <person name="Mata R."/>
            <person name="Mathew T."/>
            <person name="Ngo R."/>
            <person name="Nguyen L."/>
            <person name="Nguyen N."/>
            <person name="Okwuonu G."/>
            <person name="Ongeri F."/>
            <person name="Pham C."/>
            <person name="Simmons D."/>
            <person name="Wilczek-Boney K."/>
            <person name="Hale W."/>
            <person name="Jakkamsetti A."/>
            <person name="Pham P."/>
            <person name="Ruth R."/>
            <person name="San Lucas F."/>
            <person name="Warren J."/>
            <person name="Zhang J."/>
            <person name="Zhao Z."/>
            <person name="Zhou C."/>
            <person name="Zhu D."/>
            <person name="Lee S."/>
            <person name="Bess C."/>
            <person name="Blankenburg K."/>
            <person name="Forbes L."/>
            <person name="Fu Q."/>
            <person name="Gubbala S."/>
            <person name="Hirani K."/>
            <person name="Jayaseelan J.C."/>
            <person name="Lara F."/>
            <person name="Munidasa M."/>
            <person name="Palculict T."/>
            <person name="Patil S."/>
            <person name="Pu L.-L."/>
            <person name="Saada N."/>
            <person name="Tang L."/>
            <person name="Weissenberger G."/>
            <person name="Zhu Y."/>
            <person name="Hemphill L."/>
            <person name="Shang Y."/>
            <person name="Youmans B."/>
            <person name="Ayvaz T."/>
            <person name="Ross M."/>
            <person name="Santibanez J."/>
            <person name="Aqrawi P."/>
            <person name="Gross S."/>
            <person name="Joshi V."/>
            <person name="Fowler G."/>
            <person name="Nazareth L."/>
            <person name="Reid J."/>
            <person name="Worley K."/>
            <person name="Petrosino J."/>
            <person name="Highlander S."/>
            <person name="Gibbs R."/>
        </authorList>
    </citation>
    <scope>NUCLEOTIDE SEQUENCE [LARGE SCALE GENOMIC DNA]</scope>
    <source>
        <strain evidence="2 3">ATCC 23263</strain>
    </source>
</reference>
<keyword evidence="1" id="KW-1133">Transmembrane helix</keyword>
<sequence length="408" mass="46931">MHEKKREKPNVDAFLRSVSFFLIVVVLVAFHYRRNKSGLIERTDYIYETNAKVYFFKNIDYIELNNFSAEDLVNVQGSKVNGYSALTKSKKIVDQTYIKNQIKTIDRILSEKAYKDWPTIVGQLQSNFRGLDKIFSQMGKDQKERKIFLVNSASYMGMTKSELIAKKKTFEALQNTGKRDIILGKLDMLSTGYIYGTVNTMEKVVRESTLPYVDVSFLNDVSKIDQQSESVLKIVDNDRLFAAFIVDRDELIGGESQALAMKKKIVGTKGKKQNAQYYNYLVKRVDVLWQYPQLTIEKNGKNYDCYLVDVMYDGDQKIAVVLFKDYISVFAGDNTLKTDIHLQAYTAYEVPQSAIIKKSGQTYLKILKKNYFTSLQKVKVDKYEKGKAIMRVVENPNLTVGTAYKIYP</sequence>
<keyword evidence="1" id="KW-0472">Membrane</keyword>
<evidence type="ECO:0000256" key="1">
    <source>
        <dbReference type="SAM" id="Phobius"/>
    </source>
</evidence>
<name>E6MEJ8_9FIRM</name>
<gene>
    <name evidence="2" type="ORF">HMP0721_0431</name>
</gene>